<evidence type="ECO:0000256" key="5">
    <source>
        <dbReference type="SAM" id="SignalP"/>
    </source>
</evidence>
<sequence>MKNLRVLAIFFASASLGASGGYAQTNSEAIPLLAPRDVLSEFDLRRLEYPPRALELAISGNAIVQCTALPAGQVSGCIIVKEPPEGAGFGPASLRVMRNARLPEVEPATGERTFRVVFQFTLG</sequence>
<evidence type="ECO:0000256" key="1">
    <source>
        <dbReference type="ARBA" id="ARBA00004167"/>
    </source>
</evidence>
<keyword evidence="2" id="KW-0812">Transmembrane</keyword>
<dbReference type="EMBL" id="BAAAEJ010000008">
    <property type="protein sequence ID" value="GAA0395806.1"/>
    <property type="molecule type" value="Genomic_DNA"/>
</dbReference>
<protein>
    <recommendedName>
        <fullName evidence="6">TonB C-terminal domain-containing protein</fullName>
    </recommendedName>
</protein>
<evidence type="ECO:0000313" key="8">
    <source>
        <dbReference type="Proteomes" id="UP001500791"/>
    </source>
</evidence>
<comment type="caution">
    <text evidence="7">The sequence shown here is derived from an EMBL/GenBank/DDBJ whole genome shotgun (WGS) entry which is preliminary data.</text>
</comment>
<proteinExistence type="predicted"/>
<feature type="signal peptide" evidence="5">
    <location>
        <begin position="1"/>
        <end position="23"/>
    </location>
</feature>
<evidence type="ECO:0000259" key="6">
    <source>
        <dbReference type="Pfam" id="PF03544"/>
    </source>
</evidence>
<evidence type="ECO:0000256" key="3">
    <source>
        <dbReference type="ARBA" id="ARBA00022989"/>
    </source>
</evidence>
<dbReference type="Gene3D" id="3.30.1150.10">
    <property type="match status" value="1"/>
</dbReference>
<organism evidence="7 8">
    <name type="scientific">Brevundimonas terrae</name>
    <dbReference type="NCBI Taxonomy" id="363631"/>
    <lineage>
        <taxon>Bacteria</taxon>
        <taxon>Pseudomonadati</taxon>
        <taxon>Pseudomonadota</taxon>
        <taxon>Alphaproteobacteria</taxon>
        <taxon>Caulobacterales</taxon>
        <taxon>Caulobacteraceae</taxon>
        <taxon>Brevundimonas</taxon>
    </lineage>
</organism>
<keyword evidence="8" id="KW-1185">Reference proteome</keyword>
<feature type="chain" id="PRO_5045392183" description="TonB C-terminal domain-containing protein" evidence="5">
    <location>
        <begin position="24"/>
        <end position="123"/>
    </location>
</feature>
<accession>A0ABP3IAV6</accession>
<gene>
    <name evidence="7" type="ORF">GCM10009093_22960</name>
</gene>
<reference evidence="8" key="1">
    <citation type="journal article" date="2019" name="Int. J. Syst. Evol. Microbiol.">
        <title>The Global Catalogue of Microorganisms (GCM) 10K type strain sequencing project: providing services to taxonomists for standard genome sequencing and annotation.</title>
        <authorList>
            <consortium name="The Broad Institute Genomics Platform"/>
            <consortium name="The Broad Institute Genome Sequencing Center for Infectious Disease"/>
            <person name="Wu L."/>
            <person name="Ma J."/>
        </authorList>
    </citation>
    <scope>NUCLEOTIDE SEQUENCE [LARGE SCALE GENOMIC DNA]</scope>
    <source>
        <strain evidence="8">JCM 13476</strain>
    </source>
</reference>
<feature type="domain" description="TonB C-terminal" evidence="6">
    <location>
        <begin position="46"/>
        <end position="120"/>
    </location>
</feature>
<keyword evidence="5" id="KW-0732">Signal</keyword>
<dbReference type="NCBIfam" id="TIGR01352">
    <property type="entry name" value="tonB_Cterm"/>
    <property type="match status" value="1"/>
</dbReference>
<dbReference type="Proteomes" id="UP001500791">
    <property type="component" value="Unassembled WGS sequence"/>
</dbReference>
<dbReference type="SUPFAM" id="SSF74653">
    <property type="entry name" value="TolA/TonB C-terminal domain"/>
    <property type="match status" value="1"/>
</dbReference>
<keyword evidence="3" id="KW-1133">Transmembrane helix</keyword>
<dbReference type="Pfam" id="PF03544">
    <property type="entry name" value="TonB_C"/>
    <property type="match status" value="1"/>
</dbReference>
<keyword evidence="4" id="KW-0472">Membrane</keyword>
<evidence type="ECO:0000256" key="2">
    <source>
        <dbReference type="ARBA" id="ARBA00022692"/>
    </source>
</evidence>
<dbReference type="RefSeq" id="WP_167178009.1">
    <property type="nucleotide sequence ID" value="NZ_BAAAEJ010000008.1"/>
</dbReference>
<dbReference type="InterPro" id="IPR037682">
    <property type="entry name" value="TonB_C"/>
</dbReference>
<evidence type="ECO:0000256" key="4">
    <source>
        <dbReference type="ARBA" id="ARBA00023136"/>
    </source>
</evidence>
<evidence type="ECO:0000313" key="7">
    <source>
        <dbReference type="EMBL" id="GAA0395806.1"/>
    </source>
</evidence>
<dbReference type="InterPro" id="IPR006260">
    <property type="entry name" value="TonB/TolA_C"/>
</dbReference>
<comment type="subcellular location">
    <subcellularLocation>
        <location evidence="1">Membrane</location>
        <topology evidence="1">Single-pass membrane protein</topology>
    </subcellularLocation>
</comment>
<name>A0ABP3IAV6_9CAUL</name>